<accession>A0A087HKU9</accession>
<evidence type="ECO:0000256" key="1">
    <source>
        <dbReference type="SAM" id="MobiDB-lite"/>
    </source>
</evidence>
<dbReference type="OMA" id="DEMCCVR"/>
<reference evidence="3" key="1">
    <citation type="journal article" date="2015" name="Nat. Plants">
        <title>Genome expansion of Arabis alpina linked with retrotransposition and reduced symmetric DNA methylation.</title>
        <authorList>
            <person name="Willing E.M."/>
            <person name="Rawat V."/>
            <person name="Mandakova T."/>
            <person name="Maumus F."/>
            <person name="James G.V."/>
            <person name="Nordstroem K.J."/>
            <person name="Becker C."/>
            <person name="Warthmann N."/>
            <person name="Chica C."/>
            <person name="Szarzynska B."/>
            <person name="Zytnicki M."/>
            <person name="Albani M.C."/>
            <person name="Kiefer C."/>
            <person name="Bergonzi S."/>
            <person name="Castaings L."/>
            <person name="Mateos J.L."/>
            <person name="Berns M.C."/>
            <person name="Bujdoso N."/>
            <person name="Piofczyk T."/>
            <person name="de Lorenzo L."/>
            <person name="Barrero-Sicilia C."/>
            <person name="Mateos I."/>
            <person name="Piednoel M."/>
            <person name="Hagmann J."/>
            <person name="Chen-Min-Tao R."/>
            <person name="Iglesias-Fernandez R."/>
            <person name="Schuster S.C."/>
            <person name="Alonso-Blanco C."/>
            <person name="Roudier F."/>
            <person name="Carbonero P."/>
            <person name="Paz-Ares J."/>
            <person name="Davis S.J."/>
            <person name="Pecinka A."/>
            <person name="Quesneville H."/>
            <person name="Colot V."/>
            <person name="Lysak M.A."/>
            <person name="Weigel D."/>
            <person name="Coupland G."/>
            <person name="Schneeberger K."/>
        </authorList>
    </citation>
    <scope>NUCLEOTIDE SEQUENCE [LARGE SCALE GENOMIC DNA]</scope>
    <source>
        <strain evidence="3">cv. Pajares</strain>
    </source>
</reference>
<feature type="compositionally biased region" description="Basic and acidic residues" evidence="1">
    <location>
        <begin position="500"/>
        <end position="512"/>
    </location>
</feature>
<keyword evidence="3" id="KW-1185">Reference proteome</keyword>
<protein>
    <recommendedName>
        <fullName evidence="4">Vacuolar protein sorting-associated protein 62</fullName>
    </recommendedName>
</protein>
<dbReference type="Gramene" id="KFK42751">
    <property type="protein sequence ID" value="KFK42751"/>
    <property type="gene ID" value="AALP_AA1G034900"/>
</dbReference>
<dbReference type="Proteomes" id="UP000029120">
    <property type="component" value="Chromosome 1"/>
</dbReference>
<organism evidence="2 3">
    <name type="scientific">Arabis alpina</name>
    <name type="common">Alpine rock-cress</name>
    <dbReference type="NCBI Taxonomy" id="50452"/>
    <lineage>
        <taxon>Eukaryota</taxon>
        <taxon>Viridiplantae</taxon>
        <taxon>Streptophyta</taxon>
        <taxon>Embryophyta</taxon>
        <taxon>Tracheophyta</taxon>
        <taxon>Spermatophyta</taxon>
        <taxon>Magnoliopsida</taxon>
        <taxon>eudicotyledons</taxon>
        <taxon>Gunneridae</taxon>
        <taxon>Pentapetalae</taxon>
        <taxon>rosids</taxon>
        <taxon>malvids</taxon>
        <taxon>Brassicales</taxon>
        <taxon>Brassicaceae</taxon>
        <taxon>Arabideae</taxon>
        <taxon>Arabis</taxon>
    </lineage>
</organism>
<evidence type="ECO:0008006" key="4">
    <source>
        <dbReference type="Google" id="ProtNLM"/>
    </source>
</evidence>
<evidence type="ECO:0000313" key="3">
    <source>
        <dbReference type="Proteomes" id="UP000029120"/>
    </source>
</evidence>
<dbReference type="PANTHER" id="PTHR48166:SF4">
    <property type="entry name" value="OS03G0142900 PROTEIN"/>
    <property type="match status" value="1"/>
</dbReference>
<feature type="region of interest" description="Disordered" evidence="1">
    <location>
        <begin position="493"/>
        <end position="512"/>
    </location>
</feature>
<dbReference type="InterPro" id="IPR009291">
    <property type="entry name" value="Vps62"/>
</dbReference>
<dbReference type="PANTHER" id="PTHR48166">
    <property type="entry name" value="EXPRESSED PROTEIN"/>
    <property type="match status" value="1"/>
</dbReference>
<dbReference type="Pfam" id="PF06101">
    <property type="entry name" value="Vps62"/>
    <property type="match status" value="2"/>
</dbReference>
<dbReference type="eggNOG" id="ENOG502QQHV">
    <property type="taxonomic scope" value="Eukaryota"/>
</dbReference>
<dbReference type="OrthoDB" id="188042at2759"/>
<dbReference type="AlphaFoldDB" id="A0A087HKU9"/>
<evidence type="ECO:0000313" key="2">
    <source>
        <dbReference type="EMBL" id="KFK42751.1"/>
    </source>
</evidence>
<dbReference type="EMBL" id="CM002869">
    <property type="protein sequence ID" value="KFK42751.1"/>
    <property type="molecule type" value="Genomic_DNA"/>
</dbReference>
<name>A0A087HKU9_ARAAL</name>
<gene>
    <name evidence="2" type="ordered locus">AALP_Aa1g034900</name>
</gene>
<sequence length="512" mass="58502">MSGYKCNNLRDLPPLKDPETFSLPTSIPQWPPGQGFGSGTINLGELEVIKITNFEFIWRFRSTETKNKSNSFYKPKGLLPKDFHCLGHYCQSDSHPLRAECNKSEHGYFWLPQPPEGYRSIGFVVTKSSAKPELNEVRCVRADLTDKCETHKVIVTAVSESLGVPLFIWTTRPSNRGMWGKGVSAGTFFCRTRLVTREDLGIACLKNLDSSLHAMPNINQIQALIQHYGPKLIFHPEETYLPSSVSWFFKNGAVLYPNHQHIDENGSNLPQGGTNDKQYWIDLPYDNKQRDYIKRGNIESSKLYIHIKPSLGGTFTDIIFWIFYPFNGPATLKLGFIDISLDTIGQHVSDWEHFTLRISNFSSELYSIYFSQHSNGEWIESYDLEYVTGTNKAIVYSSKHGHASFHKSGVYLQGSNMLGIGIRNDTESSEYFVDSSLKYEIVAAEYLNFGTVVVKEPPWLQYMREWGPKIVYEEIEKVVNRFPMSKLPVKLYGEEGPTGPKEKSNWYGDERW</sequence>
<proteinExistence type="predicted"/>